<organism evidence="2 4">
    <name type="scientific">Saliniramus fredricksonii</name>
    <dbReference type="NCBI Taxonomy" id="1653334"/>
    <lineage>
        <taxon>Bacteria</taxon>
        <taxon>Pseudomonadati</taxon>
        <taxon>Pseudomonadota</taxon>
        <taxon>Alphaproteobacteria</taxon>
        <taxon>Hyphomicrobiales</taxon>
        <taxon>Salinarimonadaceae</taxon>
        <taxon>Saliniramus</taxon>
    </lineage>
</organism>
<reference evidence="3 5" key="2">
    <citation type="submission" date="2016-08" db="EMBL/GenBank/DDBJ databases">
        <authorList>
            <person name="Varghese N."/>
            <person name="Submissions Spin"/>
        </authorList>
    </citation>
    <scope>NUCLEOTIDE SEQUENCE [LARGE SCALE GENOMIC DNA]</scope>
    <source>
        <strain evidence="3 5">HL-109</strain>
    </source>
</reference>
<evidence type="ECO:0000313" key="2">
    <source>
        <dbReference type="EMBL" id="KPQ09336.1"/>
    </source>
</evidence>
<evidence type="ECO:0000313" key="3">
    <source>
        <dbReference type="EMBL" id="SCC79071.1"/>
    </source>
</evidence>
<accession>A0A0P7XXT4</accession>
<evidence type="ECO:0000313" key="5">
    <source>
        <dbReference type="Proteomes" id="UP000182800"/>
    </source>
</evidence>
<name>A0A0P7XXT4_9HYPH</name>
<gene>
    <name evidence="3" type="ORF">GA0071312_0660</name>
    <name evidence="2" type="ORF">HLUCCO17_15180</name>
</gene>
<feature type="transmembrane region" description="Helical" evidence="1">
    <location>
        <begin position="189"/>
        <end position="217"/>
    </location>
</feature>
<dbReference type="Proteomes" id="UP000050497">
    <property type="component" value="Unassembled WGS sequence"/>
</dbReference>
<protein>
    <submittedName>
        <fullName evidence="2">Putative ABC transporter permease component</fullName>
    </submittedName>
    <submittedName>
        <fullName evidence="3">Uncharacterized conserved protein</fullName>
    </submittedName>
</protein>
<keyword evidence="1" id="KW-0472">Membrane</keyword>
<feature type="transmembrane region" description="Helical" evidence="1">
    <location>
        <begin position="150"/>
        <end position="183"/>
    </location>
</feature>
<keyword evidence="1" id="KW-1133">Transmembrane helix</keyword>
<keyword evidence="5" id="KW-1185">Reference proteome</keyword>
<dbReference type="PANTHER" id="PTHR41795">
    <property type="entry name" value="EXOPOLYSACCHARIDE SYNTHESIS PROTEIN"/>
    <property type="match status" value="1"/>
</dbReference>
<dbReference type="OrthoDB" id="8550083at2"/>
<evidence type="ECO:0000313" key="4">
    <source>
        <dbReference type="Proteomes" id="UP000050497"/>
    </source>
</evidence>
<dbReference type="InterPro" id="IPR010331">
    <property type="entry name" value="ExoD"/>
</dbReference>
<keyword evidence="1" id="KW-0812">Transmembrane</keyword>
<dbReference type="Pfam" id="PF06055">
    <property type="entry name" value="ExoD"/>
    <property type="match status" value="1"/>
</dbReference>
<dbReference type="PIRSF" id="PIRSF033239">
    <property type="entry name" value="ExoD"/>
    <property type="match status" value="1"/>
</dbReference>
<dbReference type="Proteomes" id="UP000182800">
    <property type="component" value="Unassembled WGS sequence"/>
</dbReference>
<dbReference type="STRING" id="1653334.GA0071312_0660"/>
<comment type="caution">
    <text evidence="2">The sequence shown here is derived from an EMBL/GenBank/DDBJ whole genome shotgun (WGS) entry which is preliminary data.</text>
</comment>
<feature type="transmembrane region" description="Helical" evidence="1">
    <location>
        <begin position="81"/>
        <end position="97"/>
    </location>
</feature>
<dbReference type="EMBL" id="FMBM01000001">
    <property type="protein sequence ID" value="SCC79071.1"/>
    <property type="molecule type" value="Genomic_DNA"/>
</dbReference>
<sequence length="226" mass="24755">MDSPGDQRCEGLASRRARLLHEAMEHKRVSLVLRALIETAPGDTISVREIIEAFGERAFGFVIILFSLPNCLPAPPGMNSVFGLPVLLFAVQLALGFKKPWLPRRILDKRFRVATFRKIIDVAEPRLQRVEKLLRPRHTALFGARGDRLIGVFAVILALCVILPLPGTNWVPSIALVILSMAILQEDGLVLGFGILAGLAGIAYTVILTSTLIHFALVAMSRAVGY</sequence>
<reference evidence="2 4" key="1">
    <citation type="submission" date="2015-09" db="EMBL/GenBank/DDBJ databases">
        <title>Identification and resolution of microdiversity through metagenomic sequencing of parallel consortia.</title>
        <authorList>
            <person name="Nelson W.C."/>
            <person name="Romine M.F."/>
            <person name="Lindemann S.R."/>
        </authorList>
    </citation>
    <scope>NUCLEOTIDE SEQUENCE [LARGE SCALE GENOMIC DNA]</scope>
    <source>
        <strain evidence="2">HL-109</strain>
    </source>
</reference>
<proteinExistence type="predicted"/>
<dbReference type="RefSeq" id="WP_074443590.1">
    <property type="nucleotide sequence ID" value="NZ_FMBM01000001.1"/>
</dbReference>
<dbReference type="AlphaFoldDB" id="A0A0P7XXT4"/>
<dbReference type="EMBL" id="LJSX01000029">
    <property type="protein sequence ID" value="KPQ09336.1"/>
    <property type="molecule type" value="Genomic_DNA"/>
</dbReference>
<dbReference type="PANTHER" id="PTHR41795:SF1">
    <property type="entry name" value="EXOPOLYSACCHARIDE SYNTHESIS PROTEIN"/>
    <property type="match status" value="1"/>
</dbReference>
<evidence type="ECO:0000256" key="1">
    <source>
        <dbReference type="SAM" id="Phobius"/>
    </source>
</evidence>